<organism evidence="2 3">
    <name type="scientific">Portunus trituberculatus</name>
    <name type="common">Swimming crab</name>
    <name type="synonym">Neptunus trituberculatus</name>
    <dbReference type="NCBI Taxonomy" id="210409"/>
    <lineage>
        <taxon>Eukaryota</taxon>
        <taxon>Metazoa</taxon>
        <taxon>Ecdysozoa</taxon>
        <taxon>Arthropoda</taxon>
        <taxon>Crustacea</taxon>
        <taxon>Multicrustacea</taxon>
        <taxon>Malacostraca</taxon>
        <taxon>Eumalacostraca</taxon>
        <taxon>Eucarida</taxon>
        <taxon>Decapoda</taxon>
        <taxon>Pleocyemata</taxon>
        <taxon>Brachyura</taxon>
        <taxon>Eubrachyura</taxon>
        <taxon>Portunoidea</taxon>
        <taxon>Portunidae</taxon>
        <taxon>Portuninae</taxon>
        <taxon>Portunus</taxon>
    </lineage>
</organism>
<sequence>MNLVLIYKRNHIMSAPAGDQHHKHHKHSSCRCDSVIALPPHSQRRLTPPRRLTNANTNTRETGEKIK</sequence>
<evidence type="ECO:0000313" key="3">
    <source>
        <dbReference type="Proteomes" id="UP000324222"/>
    </source>
</evidence>
<evidence type="ECO:0000256" key="1">
    <source>
        <dbReference type="SAM" id="MobiDB-lite"/>
    </source>
</evidence>
<name>A0A5B7IX15_PORTR</name>
<keyword evidence="3" id="KW-1185">Reference proteome</keyword>
<protein>
    <submittedName>
        <fullName evidence="2">Uncharacterized protein</fullName>
    </submittedName>
</protein>
<dbReference type="AlphaFoldDB" id="A0A5B7IX15"/>
<feature type="region of interest" description="Disordered" evidence="1">
    <location>
        <begin position="40"/>
        <end position="67"/>
    </location>
</feature>
<comment type="caution">
    <text evidence="2">The sequence shown here is derived from an EMBL/GenBank/DDBJ whole genome shotgun (WGS) entry which is preliminary data.</text>
</comment>
<dbReference type="EMBL" id="VSRR010077912">
    <property type="protein sequence ID" value="MPC88472.1"/>
    <property type="molecule type" value="Genomic_DNA"/>
</dbReference>
<accession>A0A5B7IX15</accession>
<evidence type="ECO:0000313" key="2">
    <source>
        <dbReference type="EMBL" id="MPC88472.1"/>
    </source>
</evidence>
<proteinExistence type="predicted"/>
<gene>
    <name evidence="2" type="ORF">E2C01_083377</name>
</gene>
<dbReference type="Proteomes" id="UP000324222">
    <property type="component" value="Unassembled WGS sequence"/>
</dbReference>
<reference evidence="2 3" key="1">
    <citation type="submission" date="2019-05" db="EMBL/GenBank/DDBJ databases">
        <title>Another draft genome of Portunus trituberculatus and its Hox gene families provides insights of decapod evolution.</title>
        <authorList>
            <person name="Jeong J.-H."/>
            <person name="Song I."/>
            <person name="Kim S."/>
            <person name="Choi T."/>
            <person name="Kim D."/>
            <person name="Ryu S."/>
            <person name="Kim W."/>
        </authorList>
    </citation>
    <scope>NUCLEOTIDE SEQUENCE [LARGE SCALE GENOMIC DNA]</scope>
    <source>
        <tissue evidence="2">Muscle</tissue>
    </source>
</reference>